<dbReference type="InterPro" id="IPR012877">
    <property type="entry name" value="Dhs-27"/>
</dbReference>
<dbReference type="InterPro" id="IPR015897">
    <property type="entry name" value="CHK_kinase-like"/>
</dbReference>
<dbReference type="Proteomes" id="UP000053660">
    <property type="component" value="Unassembled WGS sequence"/>
</dbReference>
<feature type="domain" description="CHK kinase-like" evidence="1">
    <location>
        <begin position="151"/>
        <end position="337"/>
    </location>
</feature>
<dbReference type="SUPFAM" id="SSF56112">
    <property type="entry name" value="Protein kinase-like (PK-like)"/>
    <property type="match status" value="1"/>
</dbReference>
<name>A0A0B1TJH3_OESDE</name>
<dbReference type="Gene3D" id="3.90.1200.10">
    <property type="match status" value="1"/>
</dbReference>
<evidence type="ECO:0000259" key="1">
    <source>
        <dbReference type="SMART" id="SM00587"/>
    </source>
</evidence>
<accession>A0A0B1TJH3</accession>
<sequence>MSPSLATIGSGLFQTHVDWKDIKLCIQKERNIAIQFGPNKSARQIGSGNGFMSRIGVIDADFQSAETGLPARFLLKIPSFLETIEMEESVAEEEGVSIMELLEGFEKDAKMCHNREIAVYRAFSRFDSSLTKLPQYYFGQQFAEENKLKGFIAMEYVDNAVTRHFYHKVTPEQLMDVLRAVAFLEAKSFQLKDEEKQKLESNPIKTIYSRFITPNVVSKAFRDMCAVYKELKPSAEELLEMVEEMLDLDLPSTLNEELGMKDVFVHGDLWSANLLWTKTTDGVVFSKYIDHQQAHFGCPAEDLCRLFISTMSGADRRANWERLLEEFHGYIVEYSEGELPFTLEQVSVMTCC</sequence>
<dbReference type="Pfam" id="PF07914">
    <property type="entry name" value="DUF1679"/>
    <property type="match status" value="1"/>
</dbReference>
<protein>
    <recommendedName>
        <fullName evidence="1">CHK kinase-like domain-containing protein</fullName>
    </recommendedName>
</protein>
<keyword evidence="3" id="KW-1185">Reference proteome</keyword>
<dbReference type="PANTHER" id="PTHR23020">
    <property type="entry name" value="UNCHARACTERIZED NUCLEAR HORMONE RECEPTOR-RELATED"/>
    <property type="match status" value="1"/>
</dbReference>
<evidence type="ECO:0000313" key="2">
    <source>
        <dbReference type="EMBL" id="KHJ97668.1"/>
    </source>
</evidence>
<dbReference type="InterPro" id="IPR052961">
    <property type="entry name" value="Oxido-Kinase-like_Enzymes"/>
</dbReference>
<dbReference type="PANTHER" id="PTHR23020:SF15">
    <property type="entry name" value="CHK KINASE-LIKE DOMAIN-CONTAINING PROTEIN"/>
    <property type="match status" value="1"/>
</dbReference>
<gene>
    <name evidence="2" type="ORF">OESDEN_02343</name>
</gene>
<evidence type="ECO:0000313" key="3">
    <source>
        <dbReference type="Proteomes" id="UP000053660"/>
    </source>
</evidence>
<dbReference type="InterPro" id="IPR011009">
    <property type="entry name" value="Kinase-like_dom_sf"/>
</dbReference>
<proteinExistence type="predicted"/>
<dbReference type="AlphaFoldDB" id="A0A0B1TJH3"/>
<dbReference type="SMART" id="SM00587">
    <property type="entry name" value="CHK"/>
    <property type="match status" value="1"/>
</dbReference>
<dbReference type="EMBL" id="KN549416">
    <property type="protein sequence ID" value="KHJ97668.1"/>
    <property type="molecule type" value="Genomic_DNA"/>
</dbReference>
<reference evidence="2 3" key="1">
    <citation type="submission" date="2014-03" db="EMBL/GenBank/DDBJ databases">
        <title>Draft genome of the hookworm Oesophagostomum dentatum.</title>
        <authorList>
            <person name="Mitreva M."/>
        </authorList>
    </citation>
    <scope>NUCLEOTIDE SEQUENCE [LARGE SCALE GENOMIC DNA]</scope>
    <source>
        <strain evidence="2 3">OD-Hann</strain>
    </source>
</reference>
<organism evidence="2 3">
    <name type="scientific">Oesophagostomum dentatum</name>
    <name type="common">Nodular worm</name>
    <dbReference type="NCBI Taxonomy" id="61180"/>
    <lineage>
        <taxon>Eukaryota</taxon>
        <taxon>Metazoa</taxon>
        <taxon>Ecdysozoa</taxon>
        <taxon>Nematoda</taxon>
        <taxon>Chromadorea</taxon>
        <taxon>Rhabditida</taxon>
        <taxon>Rhabditina</taxon>
        <taxon>Rhabditomorpha</taxon>
        <taxon>Strongyloidea</taxon>
        <taxon>Strongylidae</taxon>
        <taxon>Oesophagostomum</taxon>
    </lineage>
</organism>
<dbReference type="OrthoDB" id="5914377at2759"/>